<evidence type="ECO:0000313" key="4">
    <source>
        <dbReference type="Proteomes" id="UP000608522"/>
    </source>
</evidence>
<dbReference type="SUPFAM" id="SSF52402">
    <property type="entry name" value="Adenine nucleotide alpha hydrolases-like"/>
    <property type="match status" value="1"/>
</dbReference>
<reference evidence="4" key="1">
    <citation type="submission" date="2023-07" db="EMBL/GenBank/DDBJ databases">
        <title>Whole genome shotgun sequence of Streptomyces spororaveus NBRC 15456.</title>
        <authorList>
            <person name="Komaki H."/>
            <person name="Tamura T."/>
        </authorList>
    </citation>
    <scope>NUCLEOTIDE SEQUENCE [LARGE SCALE GENOMIC DNA]</scope>
    <source>
        <strain evidence="4">NBRC 15456</strain>
    </source>
</reference>
<dbReference type="InterPro" id="IPR014729">
    <property type="entry name" value="Rossmann-like_a/b/a_fold"/>
</dbReference>
<evidence type="ECO:0000313" key="3">
    <source>
        <dbReference type="EMBL" id="GHI82238.1"/>
    </source>
</evidence>
<feature type="domain" description="UspA" evidence="2">
    <location>
        <begin position="13"/>
        <end position="154"/>
    </location>
</feature>
<keyword evidence="4" id="KW-1185">Reference proteome</keyword>
<dbReference type="PRINTS" id="PR01438">
    <property type="entry name" value="UNVRSLSTRESS"/>
</dbReference>
<proteinExistence type="inferred from homology"/>
<gene>
    <name evidence="3" type="ORF">Sspor_77990</name>
</gene>
<dbReference type="Proteomes" id="UP000608522">
    <property type="component" value="Unassembled WGS sequence"/>
</dbReference>
<organism evidence="3 4">
    <name type="scientific">Streptomyces spororaveus</name>
    <dbReference type="NCBI Taxonomy" id="284039"/>
    <lineage>
        <taxon>Bacteria</taxon>
        <taxon>Bacillati</taxon>
        <taxon>Actinomycetota</taxon>
        <taxon>Actinomycetes</taxon>
        <taxon>Kitasatosporales</taxon>
        <taxon>Streptomycetaceae</taxon>
        <taxon>Streptomyces</taxon>
    </lineage>
</organism>
<dbReference type="PANTHER" id="PTHR31964">
    <property type="entry name" value="ADENINE NUCLEOTIDE ALPHA HYDROLASES-LIKE SUPERFAMILY PROTEIN"/>
    <property type="match status" value="1"/>
</dbReference>
<dbReference type="CDD" id="cd00293">
    <property type="entry name" value="USP-like"/>
    <property type="match status" value="1"/>
</dbReference>
<dbReference type="Pfam" id="PF00582">
    <property type="entry name" value="Usp"/>
    <property type="match status" value="1"/>
</dbReference>
<comment type="similarity">
    <text evidence="1">Belongs to the universal stress protein A family.</text>
</comment>
<accession>A0ABQ3TPB3</accession>
<evidence type="ECO:0000259" key="2">
    <source>
        <dbReference type="Pfam" id="PF00582"/>
    </source>
</evidence>
<dbReference type="InterPro" id="IPR006016">
    <property type="entry name" value="UspA"/>
</dbReference>
<dbReference type="InterPro" id="IPR006015">
    <property type="entry name" value="Universal_stress_UspA"/>
</dbReference>
<comment type="caution">
    <text evidence="3">The sequence shown here is derived from an EMBL/GenBank/DDBJ whole genome shotgun (WGS) entry which is preliminary data.</text>
</comment>
<sequence length="182" mass="19363">MGTVGRDEREEAMRRVVVGVTGTAGNLAALHRAAAEARVRGADLWAVLAWQPPGGELGSRNGLGPHALAQCRGAAVERLREVLETAFGAVKPGVTLEGFTVRGTPGAALVDVARDPEDLLVVGTGSRAPLRRLVRPSVARHCFAHAACPVLVVPPSPLQAELDAVHRRNFWRMPLDPRELAQ</sequence>
<dbReference type="PANTHER" id="PTHR31964:SF113">
    <property type="entry name" value="USPA DOMAIN-CONTAINING PROTEIN"/>
    <property type="match status" value="1"/>
</dbReference>
<dbReference type="Gene3D" id="3.40.50.620">
    <property type="entry name" value="HUPs"/>
    <property type="match status" value="1"/>
</dbReference>
<name>A0ABQ3TPB3_9ACTN</name>
<dbReference type="EMBL" id="BNED01000005">
    <property type="protein sequence ID" value="GHI82238.1"/>
    <property type="molecule type" value="Genomic_DNA"/>
</dbReference>
<protein>
    <submittedName>
        <fullName evidence="3">Universal stress protein</fullName>
    </submittedName>
</protein>
<evidence type="ECO:0000256" key="1">
    <source>
        <dbReference type="ARBA" id="ARBA00008791"/>
    </source>
</evidence>